<evidence type="ECO:0008006" key="5">
    <source>
        <dbReference type="Google" id="ProtNLM"/>
    </source>
</evidence>
<feature type="transmembrane region" description="Helical" evidence="2">
    <location>
        <begin position="70"/>
        <end position="93"/>
    </location>
</feature>
<reference evidence="3" key="1">
    <citation type="submission" date="2022-10" db="EMBL/GenBank/DDBJ databases">
        <title>Luteolibacter sp. GHJ8, whole genome shotgun sequencing project.</title>
        <authorList>
            <person name="Zhao G."/>
            <person name="Shen L."/>
        </authorList>
    </citation>
    <scope>NUCLEOTIDE SEQUENCE</scope>
    <source>
        <strain evidence="3">GHJ8</strain>
    </source>
</reference>
<keyword evidence="2" id="KW-1133">Transmembrane helix</keyword>
<dbReference type="EMBL" id="JAPDDR010000011">
    <property type="protein sequence ID" value="MCW1915924.1"/>
    <property type="molecule type" value="Genomic_DNA"/>
</dbReference>
<proteinExistence type="predicted"/>
<feature type="region of interest" description="Disordered" evidence="1">
    <location>
        <begin position="139"/>
        <end position="173"/>
    </location>
</feature>
<accession>A0ABT3G8K9</accession>
<keyword evidence="2" id="KW-0472">Membrane</keyword>
<evidence type="ECO:0000313" key="4">
    <source>
        <dbReference type="Proteomes" id="UP001165653"/>
    </source>
</evidence>
<organism evidence="3 4">
    <name type="scientific">Luteolibacter rhizosphaerae</name>
    <dbReference type="NCBI Taxonomy" id="2989719"/>
    <lineage>
        <taxon>Bacteria</taxon>
        <taxon>Pseudomonadati</taxon>
        <taxon>Verrucomicrobiota</taxon>
        <taxon>Verrucomicrobiia</taxon>
        <taxon>Verrucomicrobiales</taxon>
        <taxon>Verrucomicrobiaceae</taxon>
        <taxon>Luteolibacter</taxon>
    </lineage>
</organism>
<keyword evidence="2" id="KW-0812">Transmembrane</keyword>
<dbReference type="RefSeq" id="WP_264515487.1">
    <property type="nucleotide sequence ID" value="NZ_JAPDDR010000011.1"/>
</dbReference>
<keyword evidence="4" id="KW-1185">Reference proteome</keyword>
<comment type="caution">
    <text evidence="3">The sequence shown here is derived from an EMBL/GenBank/DDBJ whole genome shotgun (WGS) entry which is preliminary data.</text>
</comment>
<protein>
    <recommendedName>
        <fullName evidence="5">HNH endonuclease</fullName>
    </recommendedName>
</protein>
<gene>
    <name evidence="3" type="ORF">OJ996_20215</name>
</gene>
<dbReference type="Proteomes" id="UP001165653">
    <property type="component" value="Unassembled WGS sequence"/>
</dbReference>
<evidence type="ECO:0000313" key="3">
    <source>
        <dbReference type="EMBL" id="MCW1915924.1"/>
    </source>
</evidence>
<sequence>MPASSPCRIRACPNCGAVPEAFHDHLWKDPLGEAGNTGELCPACGAWYDENRTSWQDFVTRPRTYRRLRLIARVLAGTGMILGGCALLASMLFDEIPLPGWPFAAVITTISLLYLLVSRKKRKRVARVRKSFTRSVAVPASPPERSVLPPAKAGPAPPPTPAVRPQKETGPEPSLETLARAWLDRDLSGIPGIEVSARRTCRWQPMRAGEAERKFGTPVLVSADERRVYTSSGSGGRILLTLLERDGTEHTARVIRTVQRNCDT</sequence>
<feature type="transmembrane region" description="Helical" evidence="2">
    <location>
        <begin position="99"/>
        <end position="117"/>
    </location>
</feature>
<evidence type="ECO:0000256" key="1">
    <source>
        <dbReference type="SAM" id="MobiDB-lite"/>
    </source>
</evidence>
<name>A0ABT3G8K9_9BACT</name>
<evidence type="ECO:0000256" key="2">
    <source>
        <dbReference type="SAM" id="Phobius"/>
    </source>
</evidence>